<dbReference type="RefSeq" id="XP_024695535.1">
    <property type="nucleotide sequence ID" value="XM_024835741.1"/>
</dbReference>
<comment type="caution">
    <text evidence="2">The sequence shown here is derived from an EMBL/GenBank/DDBJ whole genome shotgun (WGS) entry which is preliminary data.</text>
</comment>
<reference evidence="2" key="1">
    <citation type="submission" date="2016-12" db="EMBL/GenBank/DDBJ databases">
        <title>The genomes of Aspergillus section Nigri reveals drivers in fungal speciation.</title>
        <authorList>
            <consortium name="DOE Joint Genome Institute"/>
            <person name="Vesth T.C."/>
            <person name="Nybo J."/>
            <person name="Theobald S."/>
            <person name="Brandl J."/>
            <person name="Frisvad J.C."/>
            <person name="Nielsen K.F."/>
            <person name="Lyhne E.K."/>
            <person name="Kogle M.E."/>
            <person name="Kuo A."/>
            <person name="Riley R."/>
            <person name="Clum A."/>
            <person name="Nolan M."/>
            <person name="Lipzen A."/>
            <person name="Salamov A."/>
            <person name="Henrissat B."/>
            <person name="Wiebenga A."/>
            <person name="De vries R.P."/>
            <person name="Grigoriev I.V."/>
            <person name="Mortensen U.H."/>
            <person name="Andersen M.R."/>
            <person name="Baker S.E."/>
        </authorList>
    </citation>
    <scope>NUCLEOTIDE SEQUENCE</scope>
    <source>
        <strain evidence="2">IBT 28561</strain>
    </source>
</reference>
<dbReference type="Pfam" id="PF21274">
    <property type="entry name" value="Rng_hyd_C"/>
    <property type="match status" value="1"/>
</dbReference>
<dbReference type="Proteomes" id="UP000234254">
    <property type="component" value="Unassembled WGS sequence"/>
</dbReference>
<dbReference type="AlphaFoldDB" id="A0A2I1DAQ2"/>
<organism evidence="2 3">
    <name type="scientific">Aspergillus campestris (strain IBT 28561)</name>
    <dbReference type="NCBI Taxonomy" id="1392248"/>
    <lineage>
        <taxon>Eukaryota</taxon>
        <taxon>Fungi</taxon>
        <taxon>Dikarya</taxon>
        <taxon>Ascomycota</taxon>
        <taxon>Pezizomycotina</taxon>
        <taxon>Eurotiomycetes</taxon>
        <taxon>Eurotiomycetidae</taxon>
        <taxon>Eurotiales</taxon>
        <taxon>Aspergillaceae</taxon>
        <taxon>Aspergillus</taxon>
        <taxon>Aspergillus subgen. Circumdati</taxon>
    </lineage>
</organism>
<evidence type="ECO:0000256" key="1">
    <source>
        <dbReference type="SAM" id="MobiDB-lite"/>
    </source>
</evidence>
<dbReference type="Gene3D" id="3.40.30.120">
    <property type="match status" value="1"/>
</dbReference>
<gene>
    <name evidence="2" type="ORF">P168DRAFT_278957</name>
</gene>
<protein>
    <recommendedName>
        <fullName evidence="4">FAD-binding domain-containing protein</fullName>
    </recommendedName>
</protein>
<evidence type="ECO:0000313" key="2">
    <source>
        <dbReference type="EMBL" id="PKY06941.1"/>
    </source>
</evidence>
<accession>A0A2I1DAQ2</accession>
<keyword evidence="3" id="KW-1185">Reference proteome</keyword>
<feature type="compositionally biased region" description="Polar residues" evidence="1">
    <location>
        <begin position="21"/>
        <end position="40"/>
    </location>
</feature>
<evidence type="ECO:0008006" key="4">
    <source>
        <dbReference type="Google" id="ProtNLM"/>
    </source>
</evidence>
<sequence length="191" mass="21172">MKTDPIETQLLIRTLDPTKSRPYQSSKRQTDSGATFGTTPQPKPSTVVVEPGDIAPDFTYQDAIKDIKISTFPGYHLPHVWLAADGQTRKISSLDLCGRGAFTLLTGIGGAAWIKAAQDYSSADKVQIRGYAVGVGCDYMDCYRDWQRTRGVSETGVVLVRPDHFVAWRCQELVEDPVQKIHSVMQRILGQ</sequence>
<dbReference type="OrthoDB" id="2690153at2759"/>
<evidence type="ECO:0000313" key="3">
    <source>
        <dbReference type="Proteomes" id="UP000234254"/>
    </source>
</evidence>
<dbReference type="EMBL" id="MSFM01000002">
    <property type="protein sequence ID" value="PKY06941.1"/>
    <property type="molecule type" value="Genomic_DNA"/>
</dbReference>
<proteinExistence type="predicted"/>
<dbReference type="VEuPathDB" id="FungiDB:P168DRAFT_278957"/>
<name>A0A2I1DAQ2_ASPC2</name>
<feature type="region of interest" description="Disordered" evidence="1">
    <location>
        <begin position="1"/>
        <end position="47"/>
    </location>
</feature>
<dbReference type="GeneID" id="36543265"/>